<dbReference type="PANTHER" id="PTHR11228:SF34">
    <property type="entry name" value="TUNGSTEN-CONTAINING ALDEHYDE FERREDOXIN OXIDOREDUCTASE COFACTOR MODIFYING PROTEIN"/>
    <property type="match status" value="1"/>
</dbReference>
<dbReference type="InterPro" id="IPR058240">
    <property type="entry name" value="rSAM_sf"/>
</dbReference>
<evidence type="ECO:0000256" key="5">
    <source>
        <dbReference type="ARBA" id="ARBA00023004"/>
    </source>
</evidence>
<dbReference type="GO" id="GO:0051539">
    <property type="term" value="F:4 iron, 4 sulfur cluster binding"/>
    <property type="evidence" value="ECO:0007669"/>
    <property type="project" value="UniProtKB-KW"/>
</dbReference>
<dbReference type="GO" id="GO:0046872">
    <property type="term" value="F:metal ion binding"/>
    <property type="evidence" value="ECO:0007669"/>
    <property type="project" value="UniProtKB-KW"/>
</dbReference>
<evidence type="ECO:0000259" key="7">
    <source>
        <dbReference type="PROSITE" id="PS51918"/>
    </source>
</evidence>
<evidence type="ECO:0000256" key="2">
    <source>
        <dbReference type="ARBA" id="ARBA00022485"/>
    </source>
</evidence>
<dbReference type="InterPro" id="IPR023885">
    <property type="entry name" value="4Fe4S-binding_SPASM_dom"/>
</dbReference>
<evidence type="ECO:0000313" key="8">
    <source>
        <dbReference type="EMBL" id="CQR72586.1"/>
    </source>
</evidence>
<keyword evidence="9" id="KW-1185">Reference proteome</keyword>
<dbReference type="InterPro" id="IPR027633">
    <property type="entry name" value="rSAM_NirJ2"/>
</dbReference>
<dbReference type="SFLD" id="SFLDG01067">
    <property type="entry name" value="SPASM/twitch_domain_containing"/>
    <property type="match status" value="1"/>
</dbReference>
<protein>
    <submittedName>
        <fullName evidence="8">Radical SAM domain heme biosynthesis protein</fullName>
    </submittedName>
</protein>
<dbReference type="AlphaFoldDB" id="A0A0U1KYZ0"/>
<sequence>MIISWNTTQQCNINCVHCYRDAGAKRTDELSTAEGKKLLSEIAKAGFKIMILSGGEPMLRSDIYELITYAVSVGLRPVLGTNGILFTGDVPAKLKAAGLMCAGISVDSCDAERHDTFRGVKGAWQQTMAGIKACREAGLPFQIHTTVTNWNEQEVTDITDLAVELGAVAHHVFFLVPAGRGKDIEETTLKTNQYEAVLNRILDKQATTAIEIKPTCAPQFMRIAKERGVPMRYTRGCLAGTAYCVILPNGDVQPCPYLPLKVGNVRETAFDTIWQTSQVFNELRNGPLKGGCGSCGFGNLCGGCRARAYFYSDGDYLAEEPWCSRGIREK</sequence>
<dbReference type="InterPro" id="IPR013785">
    <property type="entry name" value="Aldolase_TIM"/>
</dbReference>
<dbReference type="Proteomes" id="UP000049855">
    <property type="component" value="Unassembled WGS sequence"/>
</dbReference>
<gene>
    <name evidence="8" type="ORF">SpAn4DRAFT_3046</name>
</gene>
<dbReference type="NCBIfam" id="TIGR04055">
    <property type="entry name" value="rSAM_NirJ2"/>
    <property type="match status" value="1"/>
</dbReference>
<comment type="cofactor">
    <cofactor evidence="1">
        <name>[4Fe-4S] cluster</name>
        <dbReference type="ChEBI" id="CHEBI:49883"/>
    </cofactor>
</comment>
<dbReference type="Pfam" id="PF13186">
    <property type="entry name" value="SPASM"/>
    <property type="match status" value="1"/>
</dbReference>
<dbReference type="SFLD" id="SFLDS00029">
    <property type="entry name" value="Radical_SAM"/>
    <property type="match status" value="1"/>
</dbReference>
<dbReference type="PROSITE" id="PS51918">
    <property type="entry name" value="RADICAL_SAM"/>
    <property type="match status" value="1"/>
</dbReference>
<dbReference type="InterPro" id="IPR007197">
    <property type="entry name" value="rSAM"/>
</dbReference>
<keyword evidence="5" id="KW-0408">Iron</keyword>
<evidence type="ECO:0000256" key="4">
    <source>
        <dbReference type="ARBA" id="ARBA00022723"/>
    </source>
</evidence>
<proteinExistence type="predicted"/>
<dbReference type="EMBL" id="CTRP01000010">
    <property type="protein sequence ID" value="CQR72586.1"/>
    <property type="molecule type" value="Genomic_DNA"/>
</dbReference>
<dbReference type="InterPro" id="IPR050377">
    <property type="entry name" value="Radical_SAM_PqqE_MftC-like"/>
</dbReference>
<dbReference type="PIRSF" id="PIRSF037420">
    <property type="entry name" value="PQQ_syn_pqqE"/>
    <property type="match status" value="1"/>
</dbReference>
<dbReference type="NCBIfam" id="TIGR04085">
    <property type="entry name" value="rSAM_more_4Fe4S"/>
    <property type="match status" value="1"/>
</dbReference>
<evidence type="ECO:0000256" key="6">
    <source>
        <dbReference type="ARBA" id="ARBA00023014"/>
    </source>
</evidence>
<dbReference type="Pfam" id="PF04055">
    <property type="entry name" value="Radical_SAM"/>
    <property type="match status" value="1"/>
</dbReference>
<dbReference type="GO" id="GO:0003824">
    <property type="term" value="F:catalytic activity"/>
    <property type="evidence" value="ECO:0007669"/>
    <property type="project" value="InterPro"/>
</dbReference>
<dbReference type="CDD" id="cd01335">
    <property type="entry name" value="Radical_SAM"/>
    <property type="match status" value="1"/>
</dbReference>
<dbReference type="RefSeq" id="WP_021167300.1">
    <property type="nucleotide sequence ID" value="NZ_CTRP01000010.1"/>
</dbReference>
<dbReference type="SUPFAM" id="SSF102114">
    <property type="entry name" value="Radical SAM enzymes"/>
    <property type="match status" value="1"/>
</dbReference>
<evidence type="ECO:0000313" key="9">
    <source>
        <dbReference type="Proteomes" id="UP000049855"/>
    </source>
</evidence>
<dbReference type="CDD" id="cd21123">
    <property type="entry name" value="SPASM_MftC-like"/>
    <property type="match status" value="1"/>
</dbReference>
<evidence type="ECO:0000256" key="1">
    <source>
        <dbReference type="ARBA" id="ARBA00001966"/>
    </source>
</evidence>
<evidence type="ECO:0000256" key="3">
    <source>
        <dbReference type="ARBA" id="ARBA00022691"/>
    </source>
</evidence>
<keyword evidence="4" id="KW-0479">Metal-binding</keyword>
<organism evidence="8 9">
    <name type="scientific">Sporomusa ovata</name>
    <dbReference type="NCBI Taxonomy" id="2378"/>
    <lineage>
        <taxon>Bacteria</taxon>
        <taxon>Bacillati</taxon>
        <taxon>Bacillota</taxon>
        <taxon>Negativicutes</taxon>
        <taxon>Selenomonadales</taxon>
        <taxon>Sporomusaceae</taxon>
        <taxon>Sporomusa</taxon>
    </lineage>
</organism>
<keyword evidence="2" id="KW-0004">4Fe-4S</keyword>
<keyword evidence="6" id="KW-0411">Iron-sulfur</keyword>
<dbReference type="PANTHER" id="PTHR11228">
    <property type="entry name" value="RADICAL SAM DOMAIN PROTEIN"/>
    <property type="match status" value="1"/>
</dbReference>
<accession>A0A0U1KYZ0</accession>
<name>A0A0U1KYZ0_9FIRM</name>
<dbReference type="Gene3D" id="3.20.20.70">
    <property type="entry name" value="Aldolase class I"/>
    <property type="match status" value="1"/>
</dbReference>
<dbReference type="SFLD" id="SFLDG01386">
    <property type="entry name" value="main_SPASM_domain-containing"/>
    <property type="match status" value="1"/>
</dbReference>
<keyword evidence="3" id="KW-0949">S-adenosyl-L-methionine</keyword>
<reference evidence="9" key="1">
    <citation type="submission" date="2015-03" db="EMBL/GenBank/DDBJ databases">
        <authorList>
            <person name="Nijsse Bart"/>
        </authorList>
    </citation>
    <scope>NUCLEOTIDE SEQUENCE [LARGE SCALE GENOMIC DNA]</scope>
</reference>
<dbReference type="InterPro" id="IPR017200">
    <property type="entry name" value="PqqE-like"/>
</dbReference>
<feature type="domain" description="Radical SAM core" evidence="7">
    <location>
        <begin position="1"/>
        <end position="213"/>
    </location>
</feature>